<name>A0A1B6W123_9NEIS</name>
<dbReference type="OrthoDB" id="9255916at2"/>
<proteinExistence type="predicted"/>
<evidence type="ECO:0000313" key="2">
    <source>
        <dbReference type="Proteomes" id="UP000077726"/>
    </source>
</evidence>
<keyword evidence="2" id="KW-1185">Reference proteome</keyword>
<dbReference type="STRING" id="1795832.A7Q00_02005"/>
<evidence type="ECO:0000313" key="1">
    <source>
        <dbReference type="EMBL" id="OAM44347.1"/>
    </source>
</evidence>
<dbReference type="Proteomes" id="UP000077726">
    <property type="component" value="Unassembled WGS sequence"/>
</dbReference>
<protein>
    <submittedName>
        <fullName evidence="1">Uncharacterized protein</fullName>
    </submittedName>
</protein>
<accession>A0A1B6W123</accession>
<sequence>MNATKINEMMTAAGIAGTANDWKGKRIYINLASCDKSFAGNRNYQLYYDIAAGQLISKTGKGTTSRQFDADVKSVKTLFNI</sequence>
<dbReference type="EMBL" id="LXSQ01000006">
    <property type="protein sequence ID" value="OAM44347.1"/>
    <property type="molecule type" value="Genomic_DNA"/>
</dbReference>
<comment type="caution">
    <text evidence="1">The sequence shown here is derived from an EMBL/GenBank/DDBJ whole genome shotgun (WGS) entry which is preliminary data.</text>
</comment>
<reference evidence="2" key="1">
    <citation type="submission" date="2016-05" db="EMBL/GenBank/DDBJ databases">
        <title>Draft genome of Corynebacterium afermentans subsp. afermentans LCDC 88199T.</title>
        <authorList>
            <person name="Bernier A.-M."/>
            <person name="Bernard K."/>
        </authorList>
    </citation>
    <scope>NUCLEOTIDE SEQUENCE [LARGE SCALE GENOMIC DNA]</scope>
    <source>
        <strain evidence="2">NML130454</strain>
    </source>
</reference>
<organism evidence="1 2">
    <name type="scientific">Eikenella halliae</name>
    <dbReference type="NCBI Taxonomy" id="1795832"/>
    <lineage>
        <taxon>Bacteria</taxon>
        <taxon>Pseudomonadati</taxon>
        <taxon>Pseudomonadota</taxon>
        <taxon>Betaproteobacteria</taxon>
        <taxon>Neisseriales</taxon>
        <taxon>Neisseriaceae</taxon>
        <taxon>Eikenella</taxon>
    </lineage>
</organism>
<gene>
    <name evidence="1" type="ORF">A7Q00_02005</name>
</gene>
<dbReference type="RefSeq" id="WP_064088977.1">
    <property type="nucleotide sequence ID" value="NZ_LXSQ01000006.1"/>
</dbReference>
<dbReference type="AlphaFoldDB" id="A0A1B6W123"/>